<evidence type="ECO:0000313" key="4">
    <source>
        <dbReference type="Proteomes" id="UP000683139"/>
    </source>
</evidence>
<organism evidence="3 4">
    <name type="scientific">Paenibacillus montaniterrae</name>
    <dbReference type="NCBI Taxonomy" id="429341"/>
    <lineage>
        <taxon>Bacteria</taxon>
        <taxon>Bacillati</taxon>
        <taxon>Bacillota</taxon>
        <taxon>Bacilli</taxon>
        <taxon>Bacillales</taxon>
        <taxon>Paenibacillaceae</taxon>
        <taxon>Paenibacillus</taxon>
    </lineage>
</organism>
<dbReference type="SUPFAM" id="SSF51735">
    <property type="entry name" value="NAD(P)-binding Rossmann-fold domains"/>
    <property type="match status" value="1"/>
</dbReference>
<reference evidence="3" key="1">
    <citation type="submission" date="2021-03" db="EMBL/GenBank/DDBJ databases">
        <title>Antimicrobial resistance genes in bacteria isolated from Japanese honey, and their potential for conferring macrolide and lincosamide resistance in the American foulbrood pathogen Paenibacillus larvae.</title>
        <authorList>
            <person name="Okamoto M."/>
            <person name="Kumagai M."/>
            <person name="Kanamori H."/>
            <person name="Takamatsu D."/>
        </authorList>
    </citation>
    <scope>NUCLEOTIDE SEQUENCE</scope>
    <source>
        <strain evidence="3">J40TS1</strain>
    </source>
</reference>
<gene>
    <name evidence="3" type="ORF">J40TS1_31180</name>
</gene>
<dbReference type="Gene3D" id="3.40.50.720">
    <property type="entry name" value="NAD(P)-binding Rossmann-like Domain"/>
    <property type="match status" value="1"/>
</dbReference>
<dbReference type="EMBL" id="BOSE01000005">
    <property type="protein sequence ID" value="GIP17476.1"/>
    <property type="molecule type" value="Genomic_DNA"/>
</dbReference>
<dbReference type="PANTHER" id="PTHR24321">
    <property type="entry name" value="DEHYDROGENASES, SHORT CHAIN"/>
    <property type="match status" value="1"/>
</dbReference>
<dbReference type="PROSITE" id="PS00061">
    <property type="entry name" value="ADH_SHORT"/>
    <property type="match status" value="1"/>
</dbReference>
<proteinExistence type="inferred from homology"/>
<dbReference type="Pfam" id="PF13561">
    <property type="entry name" value="adh_short_C2"/>
    <property type="match status" value="1"/>
</dbReference>
<sequence length="246" mass="26652">MAQLKDKVILITGAAGMLGLAAVHMFLERGAVVAACDARPIPQARMPVSDHAQRFLYAEADMTNEIHIRNVMSMIRERFGRLDGLYHNVYINRTATIVNQDLLDWEDTIKGTLTSTFLMNKHAARQMRTNGGGAIVNTSSVLGTIPVPENAAYGASKAAVEQLTRVAAVELAPWSIRVNAIVPGDFKSEELLAGYTDRQKDAIRQKTLIGRSGFPDEVNELAAFLLSDAASYATGSLYPITGGFGL</sequence>
<dbReference type="GO" id="GO:0008206">
    <property type="term" value="P:bile acid metabolic process"/>
    <property type="evidence" value="ECO:0007669"/>
    <property type="project" value="UniProtKB-ARBA"/>
</dbReference>
<dbReference type="FunFam" id="3.40.50.720:FF:000084">
    <property type="entry name" value="Short-chain dehydrogenase reductase"/>
    <property type="match status" value="1"/>
</dbReference>
<evidence type="ECO:0000256" key="1">
    <source>
        <dbReference type="ARBA" id="ARBA00006484"/>
    </source>
</evidence>
<dbReference type="CDD" id="cd05233">
    <property type="entry name" value="SDR_c"/>
    <property type="match status" value="1"/>
</dbReference>
<dbReference type="InterPro" id="IPR036291">
    <property type="entry name" value="NAD(P)-bd_dom_sf"/>
</dbReference>
<dbReference type="PRINTS" id="PR00080">
    <property type="entry name" value="SDRFAMILY"/>
</dbReference>
<comment type="similarity">
    <text evidence="1">Belongs to the short-chain dehydrogenases/reductases (SDR) family.</text>
</comment>
<evidence type="ECO:0000256" key="2">
    <source>
        <dbReference type="ARBA" id="ARBA00023002"/>
    </source>
</evidence>
<name>A0A919YSB2_9BACL</name>
<dbReference type="AlphaFoldDB" id="A0A919YSB2"/>
<keyword evidence="2" id="KW-0560">Oxidoreductase</keyword>
<dbReference type="InterPro" id="IPR020904">
    <property type="entry name" value="Sc_DH/Rdtase_CS"/>
</dbReference>
<protein>
    <submittedName>
        <fullName evidence="3">Dehydrogenase</fullName>
    </submittedName>
</protein>
<dbReference type="Proteomes" id="UP000683139">
    <property type="component" value="Unassembled WGS sequence"/>
</dbReference>
<dbReference type="PRINTS" id="PR00081">
    <property type="entry name" value="GDHRDH"/>
</dbReference>
<accession>A0A919YSB2</accession>
<comment type="caution">
    <text evidence="3">The sequence shown here is derived from an EMBL/GenBank/DDBJ whole genome shotgun (WGS) entry which is preliminary data.</text>
</comment>
<dbReference type="RefSeq" id="WP_246563616.1">
    <property type="nucleotide sequence ID" value="NZ_BOSE01000005.1"/>
</dbReference>
<evidence type="ECO:0000313" key="3">
    <source>
        <dbReference type="EMBL" id="GIP17476.1"/>
    </source>
</evidence>
<dbReference type="PANTHER" id="PTHR24321:SF8">
    <property type="entry name" value="ESTRADIOL 17-BETA-DEHYDROGENASE 8-RELATED"/>
    <property type="match status" value="1"/>
</dbReference>
<keyword evidence="4" id="KW-1185">Reference proteome</keyword>
<dbReference type="InterPro" id="IPR002347">
    <property type="entry name" value="SDR_fam"/>
</dbReference>
<dbReference type="GO" id="GO:0016491">
    <property type="term" value="F:oxidoreductase activity"/>
    <property type="evidence" value="ECO:0007669"/>
    <property type="project" value="UniProtKB-KW"/>
</dbReference>